<evidence type="ECO:0000313" key="2">
    <source>
        <dbReference type="EMBL" id="WUV42781.1"/>
    </source>
</evidence>
<keyword evidence="3" id="KW-1185">Reference proteome</keyword>
<dbReference type="EMBL" id="CP109441">
    <property type="protein sequence ID" value="WUV42781.1"/>
    <property type="molecule type" value="Genomic_DNA"/>
</dbReference>
<proteinExistence type="predicted"/>
<evidence type="ECO:0000313" key="3">
    <source>
        <dbReference type="Proteomes" id="UP001432062"/>
    </source>
</evidence>
<dbReference type="Proteomes" id="UP001432062">
    <property type="component" value="Chromosome"/>
</dbReference>
<evidence type="ECO:0000256" key="1">
    <source>
        <dbReference type="SAM" id="MobiDB-lite"/>
    </source>
</evidence>
<reference evidence="2" key="1">
    <citation type="submission" date="2022-10" db="EMBL/GenBank/DDBJ databases">
        <title>The complete genomes of actinobacterial strains from the NBC collection.</title>
        <authorList>
            <person name="Joergensen T.S."/>
            <person name="Alvarez Arevalo M."/>
            <person name="Sterndorff E.B."/>
            <person name="Faurdal D."/>
            <person name="Vuksanovic O."/>
            <person name="Mourched A.-S."/>
            <person name="Charusanti P."/>
            <person name="Shaw S."/>
            <person name="Blin K."/>
            <person name="Weber T."/>
        </authorList>
    </citation>
    <scope>NUCLEOTIDE SEQUENCE</scope>
    <source>
        <strain evidence="2">NBC_01482</strain>
    </source>
</reference>
<accession>A0ABZ1YIJ0</accession>
<organism evidence="2 3">
    <name type="scientific">Nocardia vinacea</name>
    <dbReference type="NCBI Taxonomy" id="96468"/>
    <lineage>
        <taxon>Bacteria</taxon>
        <taxon>Bacillati</taxon>
        <taxon>Actinomycetota</taxon>
        <taxon>Actinomycetes</taxon>
        <taxon>Mycobacteriales</taxon>
        <taxon>Nocardiaceae</taxon>
        <taxon>Nocardia</taxon>
    </lineage>
</organism>
<name>A0ABZ1YIJ0_9NOCA</name>
<protein>
    <submittedName>
        <fullName evidence="2">Uncharacterized protein</fullName>
    </submittedName>
</protein>
<dbReference type="RefSeq" id="WP_329405399.1">
    <property type="nucleotide sequence ID" value="NZ_CP109441.1"/>
</dbReference>
<sequence>MDLLDFFRGHLPWAKLGRFLKQLPAGSRYQAAMELDFDVAEHQYSLEKAEAAANSDEPVAPPTLEASSSAGHDLTVQVLMTIADLIQQLQTTLIAVNMTEGKPPTPALLPRPVSALQVVRARNDSEAEVDEVDNALALLGFGDDDPAPADLAVDVADPTKTETESDTAEVDNVLAHLGFQPAATEV</sequence>
<feature type="region of interest" description="Disordered" evidence="1">
    <location>
        <begin position="49"/>
        <end position="68"/>
    </location>
</feature>
<gene>
    <name evidence="2" type="ORF">OG563_26415</name>
</gene>